<proteinExistence type="predicted"/>
<dbReference type="Proteomes" id="UP000554482">
    <property type="component" value="Unassembled WGS sequence"/>
</dbReference>
<comment type="caution">
    <text evidence="1">The sequence shown here is derived from an EMBL/GenBank/DDBJ whole genome shotgun (WGS) entry which is preliminary data.</text>
</comment>
<reference evidence="1 2" key="1">
    <citation type="submission" date="2020-06" db="EMBL/GenBank/DDBJ databases">
        <title>Transcriptomic and genomic resources for Thalictrum thalictroides and T. hernandezii: Facilitating candidate gene discovery in an emerging model plant lineage.</title>
        <authorList>
            <person name="Arias T."/>
            <person name="Riano-Pachon D.M."/>
            <person name="Di Stilio V.S."/>
        </authorList>
    </citation>
    <scope>NUCLEOTIDE SEQUENCE [LARGE SCALE GENOMIC DNA]</scope>
    <source>
        <strain evidence="2">cv. WT478/WT964</strain>
        <tissue evidence="1">Leaves</tissue>
    </source>
</reference>
<organism evidence="1 2">
    <name type="scientific">Thalictrum thalictroides</name>
    <name type="common">Rue-anemone</name>
    <name type="synonym">Anemone thalictroides</name>
    <dbReference type="NCBI Taxonomy" id="46969"/>
    <lineage>
        <taxon>Eukaryota</taxon>
        <taxon>Viridiplantae</taxon>
        <taxon>Streptophyta</taxon>
        <taxon>Embryophyta</taxon>
        <taxon>Tracheophyta</taxon>
        <taxon>Spermatophyta</taxon>
        <taxon>Magnoliopsida</taxon>
        <taxon>Ranunculales</taxon>
        <taxon>Ranunculaceae</taxon>
        <taxon>Thalictroideae</taxon>
        <taxon>Thalictrum</taxon>
    </lineage>
</organism>
<sequence>AKRTEINSQLKLLSIKDRQNCPVENQCAKVPSSESDCSGPPGFIEKSGRTELKMNESLRDKLNAGCQQVSTKEELVDWIMKSAKFVAVELGMTLNKGNEFIDSTLIATGVKGMTEMTSKEKNEDDMEKLHYVNSNLAIGEDLVANDV</sequence>
<gene>
    <name evidence="1" type="ORF">FRX31_026131</name>
</gene>
<name>A0A7J6VIZ8_THATH</name>
<keyword evidence="2" id="KW-1185">Reference proteome</keyword>
<protein>
    <submittedName>
        <fullName evidence="1">Uncharacterized protein</fullName>
    </submittedName>
</protein>
<accession>A0A7J6VIZ8</accession>
<evidence type="ECO:0000313" key="2">
    <source>
        <dbReference type="Proteomes" id="UP000554482"/>
    </source>
</evidence>
<evidence type="ECO:0000313" key="1">
    <source>
        <dbReference type="EMBL" id="KAF5184282.1"/>
    </source>
</evidence>
<dbReference type="EMBL" id="JABWDY010032290">
    <property type="protein sequence ID" value="KAF5184282.1"/>
    <property type="molecule type" value="Genomic_DNA"/>
</dbReference>
<dbReference type="AlphaFoldDB" id="A0A7J6VIZ8"/>
<feature type="non-terminal residue" evidence="1">
    <location>
        <position position="1"/>
    </location>
</feature>